<dbReference type="OrthoDB" id="30826at2759"/>
<keyword evidence="4" id="KW-0378">Hydrolase</keyword>
<evidence type="ECO:0000256" key="7">
    <source>
        <dbReference type="ARBA" id="ARBA00023125"/>
    </source>
</evidence>
<dbReference type="InterPro" id="IPR005161">
    <property type="entry name" value="Ku_N"/>
</dbReference>
<dbReference type="InterPro" id="IPR006164">
    <property type="entry name" value="DNA_bd_Ku70/Ku80"/>
</dbReference>
<dbReference type="KEGG" id="dqu:106749750"/>
<dbReference type="SUPFAM" id="SSF100939">
    <property type="entry name" value="SPOC domain-like"/>
    <property type="match status" value="1"/>
</dbReference>
<keyword evidence="7" id="KW-0238">DNA-binding</keyword>
<dbReference type="SUPFAM" id="SSF53300">
    <property type="entry name" value="vWA-like"/>
    <property type="match status" value="1"/>
</dbReference>
<dbReference type="GO" id="GO:0003690">
    <property type="term" value="F:double-stranded DNA binding"/>
    <property type="evidence" value="ECO:0007669"/>
    <property type="project" value="TreeGrafter"/>
</dbReference>
<feature type="region of interest" description="Disordered" evidence="11">
    <location>
        <begin position="517"/>
        <end position="567"/>
    </location>
</feature>
<dbReference type="Pfam" id="PF03730">
    <property type="entry name" value="Ku_C"/>
    <property type="match status" value="1"/>
</dbReference>
<dbReference type="Proteomes" id="UP000515204">
    <property type="component" value="Unplaced"/>
</dbReference>
<proteinExistence type="predicted"/>
<feature type="domain" description="Ku" evidence="12">
    <location>
        <begin position="272"/>
        <end position="410"/>
    </location>
</feature>
<evidence type="ECO:0000256" key="1">
    <source>
        <dbReference type="ARBA" id="ARBA00004123"/>
    </source>
</evidence>
<evidence type="ECO:0000313" key="14">
    <source>
        <dbReference type="RefSeq" id="XP_014484972.1"/>
    </source>
</evidence>
<keyword evidence="2" id="KW-0547">Nucleotide-binding</keyword>
<keyword evidence="3" id="KW-0227">DNA damage</keyword>
<evidence type="ECO:0000256" key="10">
    <source>
        <dbReference type="ARBA" id="ARBA00023242"/>
    </source>
</evidence>
<dbReference type="PANTHER" id="PTHR12604:SF4">
    <property type="entry name" value="X-RAY REPAIR CROSS-COMPLEMENTING PROTEIN 5"/>
    <property type="match status" value="1"/>
</dbReference>
<dbReference type="GO" id="GO:0016787">
    <property type="term" value="F:hydrolase activity"/>
    <property type="evidence" value="ECO:0007669"/>
    <property type="project" value="UniProtKB-KW"/>
</dbReference>
<dbReference type="Pfam" id="PF02735">
    <property type="entry name" value="Ku"/>
    <property type="match status" value="1"/>
</dbReference>
<evidence type="ECO:0000256" key="11">
    <source>
        <dbReference type="SAM" id="MobiDB-lite"/>
    </source>
</evidence>
<reference evidence="14" key="1">
    <citation type="submission" date="2025-08" db="UniProtKB">
        <authorList>
            <consortium name="RefSeq"/>
        </authorList>
    </citation>
    <scope>IDENTIFICATION</scope>
</reference>
<keyword evidence="8" id="KW-0233">DNA recombination</keyword>
<evidence type="ECO:0000256" key="4">
    <source>
        <dbReference type="ARBA" id="ARBA00022801"/>
    </source>
</evidence>
<evidence type="ECO:0000256" key="9">
    <source>
        <dbReference type="ARBA" id="ARBA00023204"/>
    </source>
</evidence>
<evidence type="ECO:0000259" key="12">
    <source>
        <dbReference type="SMART" id="SM00559"/>
    </source>
</evidence>
<dbReference type="GO" id="GO:0043564">
    <property type="term" value="C:Ku70:Ku80 complex"/>
    <property type="evidence" value="ECO:0007669"/>
    <property type="project" value="TreeGrafter"/>
</dbReference>
<evidence type="ECO:0000256" key="6">
    <source>
        <dbReference type="ARBA" id="ARBA00022840"/>
    </source>
</evidence>
<dbReference type="InterPro" id="IPR005160">
    <property type="entry name" value="Ku_C"/>
</dbReference>
<keyword evidence="5" id="KW-0347">Helicase</keyword>
<dbReference type="Pfam" id="PF03731">
    <property type="entry name" value="Ku_N"/>
    <property type="match status" value="1"/>
</dbReference>
<dbReference type="GeneID" id="106749750"/>
<feature type="compositionally biased region" description="Basic and acidic residues" evidence="11">
    <location>
        <begin position="532"/>
        <end position="554"/>
    </location>
</feature>
<dbReference type="GO" id="GO:0042162">
    <property type="term" value="F:telomeric DNA binding"/>
    <property type="evidence" value="ECO:0007669"/>
    <property type="project" value="TreeGrafter"/>
</dbReference>
<dbReference type="InterPro" id="IPR036465">
    <property type="entry name" value="vWFA_dom_sf"/>
</dbReference>
<dbReference type="SMART" id="SM00559">
    <property type="entry name" value="Ku78"/>
    <property type="match status" value="1"/>
</dbReference>
<evidence type="ECO:0000313" key="13">
    <source>
        <dbReference type="Proteomes" id="UP000515204"/>
    </source>
</evidence>
<dbReference type="GO" id="GO:0006303">
    <property type="term" value="P:double-strand break repair via nonhomologous end joining"/>
    <property type="evidence" value="ECO:0007669"/>
    <property type="project" value="InterPro"/>
</dbReference>
<accession>A0A6P3Y413</accession>
<organism evidence="13 14">
    <name type="scientific">Dinoponera quadriceps</name>
    <name type="common">South American ant</name>
    <dbReference type="NCBI Taxonomy" id="609295"/>
    <lineage>
        <taxon>Eukaryota</taxon>
        <taxon>Metazoa</taxon>
        <taxon>Ecdysozoa</taxon>
        <taxon>Arthropoda</taxon>
        <taxon>Hexapoda</taxon>
        <taxon>Insecta</taxon>
        <taxon>Pterygota</taxon>
        <taxon>Neoptera</taxon>
        <taxon>Endopterygota</taxon>
        <taxon>Hymenoptera</taxon>
        <taxon>Apocrita</taxon>
        <taxon>Aculeata</taxon>
        <taxon>Formicoidea</taxon>
        <taxon>Formicidae</taxon>
        <taxon>Ponerinae</taxon>
        <taxon>Ponerini</taxon>
        <taxon>Dinoponera</taxon>
    </lineage>
</organism>
<evidence type="ECO:0000256" key="5">
    <source>
        <dbReference type="ARBA" id="ARBA00022806"/>
    </source>
</evidence>
<comment type="subcellular location">
    <subcellularLocation>
        <location evidence="1">Nucleus</location>
    </subcellularLocation>
</comment>
<dbReference type="InterPro" id="IPR016194">
    <property type="entry name" value="SPOC-like_C_dom_sf"/>
</dbReference>
<keyword evidence="9" id="KW-0234">DNA repair</keyword>
<evidence type="ECO:0000256" key="8">
    <source>
        <dbReference type="ARBA" id="ARBA00023172"/>
    </source>
</evidence>
<dbReference type="GO" id="GO:0000723">
    <property type="term" value="P:telomere maintenance"/>
    <property type="evidence" value="ECO:0007669"/>
    <property type="project" value="TreeGrafter"/>
</dbReference>
<evidence type="ECO:0000256" key="2">
    <source>
        <dbReference type="ARBA" id="ARBA00022741"/>
    </source>
</evidence>
<dbReference type="GO" id="GO:0003678">
    <property type="term" value="F:DNA helicase activity"/>
    <property type="evidence" value="ECO:0007669"/>
    <property type="project" value="InterPro"/>
</dbReference>
<dbReference type="GO" id="GO:0006310">
    <property type="term" value="P:DNA recombination"/>
    <property type="evidence" value="ECO:0007669"/>
    <property type="project" value="UniProtKB-KW"/>
</dbReference>
<dbReference type="GO" id="GO:0005524">
    <property type="term" value="F:ATP binding"/>
    <property type="evidence" value="ECO:0007669"/>
    <property type="project" value="UniProtKB-KW"/>
</dbReference>
<keyword evidence="6" id="KW-0067">ATP-binding</keyword>
<sequence>MPPKKLKESLIFLVNIGVVRHGTQNNSDLLDKAKFILKHVIQKKIFLRPQDEVGVILMGSDSSTSDSVTGLDNVKELCSMQVGNWDLIESIDKLQTTDQSSSWMEAIYAAVEYIKHECVDKSERKIMLLSDFNEDEDIVSQFQADDIAKTLSSEEILLIAVGKRPLDNIHEDFYTASEALLQNVLAEINGQYRTFKHAMSEVRFYRQPSTKPMPWRCEMELGDFRIPIIGISKMPKESGLPKMQLIAKTTAADMSEEQVPIKNVAQWTDKNRTVHTEEDIIRGFLYGGKTISVSEDCKKTMNPETEKCYKIHGFTARENVPMEYWLSDGTYVIVPAHELVSPPFYSLVQAMVEKNVVAIVEKIFRKNSEANMVALFPSVDDPNEPWCLVEIGLPFERDYRAIAQRPLKFLMKQLSEEQSDAVDDLLASLELPEGADENSFVDGDRYLPGCMPDPGAQHMWDMLSARALHPDQPLPPIAEDVKDLLEQPESVREECKPAADRIKDLFNLEKKIPLKSRRRRKLGEDDATLNQDDTHADDVAQSSKEQETDTRKDNNGVSGDKASLPDDVCDFDFEEIADI</sequence>
<protein>
    <submittedName>
        <fullName evidence="14">X-ray repair cross-complementing protein 5-like isoform X1</fullName>
    </submittedName>
</protein>
<dbReference type="PANTHER" id="PTHR12604">
    <property type="entry name" value="KU AUTOANTIGEN DNA HELICASE"/>
    <property type="match status" value="1"/>
</dbReference>
<keyword evidence="10" id="KW-0539">Nucleus</keyword>
<dbReference type="RefSeq" id="XP_014484972.1">
    <property type="nucleotide sequence ID" value="XM_014629486.1"/>
</dbReference>
<dbReference type="Gene3D" id="2.40.290.10">
    <property type="match status" value="1"/>
</dbReference>
<dbReference type="Gene3D" id="3.40.50.410">
    <property type="entry name" value="von Willebrand factor, type A domain"/>
    <property type="match status" value="1"/>
</dbReference>
<evidence type="ECO:0000256" key="3">
    <source>
        <dbReference type="ARBA" id="ARBA00022763"/>
    </source>
</evidence>
<dbReference type="Gene3D" id="1.10.1600.10">
    <property type="match status" value="1"/>
</dbReference>
<keyword evidence="13" id="KW-1185">Reference proteome</keyword>
<name>A0A6P3Y413_DINQU</name>
<gene>
    <name evidence="14" type="primary">LOC106749750</name>
</gene>
<dbReference type="AlphaFoldDB" id="A0A6P3Y413"/>